<organism evidence="1 2">
    <name type="scientific">Purpureocillium lilacinum</name>
    <name type="common">Paecilomyces lilacinus</name>
    <dbReference type="NCBI Taxonomy" id="33203"/>
    <lineage>
        <taxon>Eukaryota</taxon>
        <taxon>Fungi</taxon>
        <taxon>Dikarya</taxon>
        <taxon>Ascomycota</taxon>
        <taxon>Pezizomycotina</taxon>
        <taxon>Sordariomycetes</taxon>
        <taxon>Hypocreomycetidae</taxon>
        <taxon>Hypocreales</taxon>
        <taxon>Ophiocordycipitaceae</taxon>
        <taxon>Purpureocillium</taxon>
    </lineage>
</organism>
<protein>
    <submittedName>
        <fullName evidence="1">Uncharacterized protein</fullName>
    </submittedName>
</protein>
<reference evidence="1" key="1">
    <citation type="submission" date="2024-12" db="EMBL/GenBank/DDBJ databases">
        <title>Comparative genomics and development of molecular markers within Purpureocillium lilacinum and among Purpureocillium species.</title>
        <authorList>
            <person name="Yeh Z.-Y."/>
            <person name="Ni N.-T."/>
            <person name="Lo P.-H."/>
            <person name="Mushyakhwo K."/>
            <person name="Lin C.-F."/>
            <person name="Nai Y.-S."/>
        </authorList>
    </citation>
    <scope>NUCLEOTIDE SEQUENCE</scope>
    <source>
        <strain evidence="1">NCHU-NPUST-175</strain>
    </source>
</reference>
<name>A0ACC4DE15_PURLI</name>
<accession>A0ACC4DE15</accession>
<comment type="caution">
    <text evidence="1">The sequence shown here is derived from an EMBL/GenBank/DDBJ whole genome shotgun (WGS) entry which is preliminary data.</text>
</comment>
<keyword evidence="2" id="KW-1185">Reference proteome</keyword>
<proteinExistence type="predicted"/>
<evidence type="ECO:0000313" key="1">
    <source>
        <dbReference type="EMBL" id="KAL3954288.1"/>
    </source>
</evidence>
<sequence length="362" mass="39450">MDFLLGLLTYLAWGRSLAFDGLRMPRLMMHAILLVRQMRLDQAVPERGHITEPVAALFAGDSGGGGDKFGYAGQLTPAQFLERQRAVLGCFVLSSAVSAYCGHVDALRWTTHMEQGLAAISANKACPTDEAFALQVRLQLLAYQSNQLLRQHDLNPGSSVSEASTSPALMSLETHLEQLHKLQPGVSSGLLYGKLAMAHAHSVELCLNLSLYSLASTVPVMLRQFGRMTRSGPTSGLSEGTTDSRTARHEQTQRLWQCTRSGKACVSAMLGLSPSELANVSFIQWEQLTRSVAVLHHLATELEDPIWDRQAMRADADVPGLLDGAVNKLRLVAEWRGEKDPGDAFTSLACKLCKWCSDGYGV</sequence>
<gene>
    <name evidence="1" type="ORF">ACCO45_012244</name>
</gene>
<dbReference type="Proteomes" id="UP001638806">
    <property type="component" value="Unassembled WGS sequence"/>
</dbReference>
<evidence type="ECO:0000313" key="2">
    <source>
        <dbReference type="Proteomes" id="UP001638806"/>
    </source>
</evidence>
<dbReference type="EMBL" id="JBGNUJ010000011">
    <property type="protein sequence ID" value="KAL3954288.1"/>
    <property type="molecule type" value="Genomic_DNA"/>
</dbReference>